<dbReference type="SUPFAM" id="SSF46689">
    <property type="entry name" value="Homeodomain-like"/>
    <property type="match status" value="1"/>
</dbReference>
<feature type="domain" description="Integrase catalytic" evidence="2">
    <location>
        <begin position="150"/>
        <end position="319"/>
    </location>
</feature>
<protein>
    <submittedName>
        <fullName evidence="3">Transposase</fullName>
    </submittedName>
</protein>
<dbReference type="GO" id="GO:0003676">
    <property type="term" value="F:nucleic acid binding"/>
    <property type="evidence" value="ECO:0007669"/>
    <property type="project" value="InterPro"/>
</dbReference>
<dbReference type="PROSITE" id="PS50994">
    <property type="entry name" value="INTEGRASE"/>
    <property type="match status" value="1"/>
</dbReference>
<dbReference type="Proteomes" id="UP000295124">
    <property type="component" value="Unassembled WGS sequence"/>
</dbReference>
<feature type="region of interest" description="Disordered" evidence="1">
    <location>
        <begin position="388"/>
        <end position="412"/>
    </location>
</feature>
<dbReference type="Gene3D" id="3.30.420.10">
    <property type="entry name" value="Ribonuclease H-like superfamily/Ribonuclease H"/>
    <property type="match status" value="1"/>
</dbReference>
<dbReference type="GO" id="GO:0015074">
    <property type="term" value="P:DNA integration"/>
    <property type="evidence" value="ECO:0007669"/>
    <property type="project" value="InterPro"/>
</dbReference>
<feature type="compositionally biased region" description="Basic and acidic residues" evidence="1">
    <location>
        <begin position="388"/>
        <end position="405"/>
    </location>
</feature>
<dbReference type="InterPro" id="IPR012337">
    <property type="entry name" value="RNaseH-like_sf"/>
</dbReference>
<dbReference type="InterPro" id="IPR036397">
    <property type="entry name" value="RNaseH_sf"/>
</dbReference>
<dbReference type="SUPFAM" id="SSF53098">
    <property type="entry name" value="Ribonuclease H-like"/>
    <property type="match status" value="1"/>
</dbReference>
<name>A0A4R4YUY6_9ACTN</name>
<dbReference type="InterPro" id="IPR009057">
    <property type="entry name" value="Homeodomain-like_sf"/>
</dbReference>
<dbReference type="Pfam" id="PF13551">
    <property type="entry name" value="HTH_29"/>
    <property type="match status" value="1"/>
</dbReference>
<dbReference type="RefSeq" id="WP_132174724.1">
    <property type="nucleotide sequence ID" value="NZ_SMKX01000141.1"/>
</dbReference>
<dbReference type="OrthoDB" id="52928at2"/>
<dbReference type="InterPro" id="IPR001584">
    <property type="entry name" value="Integrase_cat-core"/>
</dbReference>
<evidence type="ECO:0000313" key="3">
    <source>
        <dbReference type="EMBL" id="TDD48294.1"/>
    </source>
</evidence>
<accession>A0A4R4YUY6</accession>
<keyword evidence="4" id="KW-1185">Reference proteome</keyword>
<dbReference type="Pfam" id="PF00665">
    <property type="entry name" value="rve"/>
    <property type="match status" value="1"/>
</dbReference>
<evidence type="ECO:0000313" key="4">
    <source>
        <dbReference type="Proteomes" id="UP000295124"/>
    </source>
</evidence>
<dbReference type="EMBL" id="SMKX01000141">
    <property type="protein sequence ID" value="TDD48294.1"/>
    <property type="molecule type" value="Genomic_DNA"/>
</dbReference>
<dbReference type="PANTHER" id="PTHR35004:SF6">
    <property type="entry name" value="TRANSPOSASE"/>
    <property type="match status" value="1"/>
</dbReference>
<organism evidence="3 4">
    <name type="scientific">Kribbella antibiotica</name>
    <dbReference type="NCBI Taxonomy" id="190195"/>
    <lineage>
        <taxon>Bacteria</taxon>
        <taxon>Bacillati</taxon>
        <taxon>Actinomycetota</taxon>
        <taxon>Actinomycetes</taxon>
        <taxon>Propionibacteriales</taxon>
        <taxon>Kribbellaceae</taxon>
        <taxon>Kribbella</taxon>
    </lineage>
</organism>
<dbReference type="PANTHER" id="PTHR35004">
    <property type="entry name" value="TRANSPOSASE RV3428C-RELATED"/>
    <property type="match status" value="1"/>
</dbReference>
<evidence type="ECO:0000256" key="1">
    <source>
        <dbReference type="SAM" id="MobiDB-lite"/>
    </source>
</evidence>
<dbReference type="AlphaFoldDB" id="A0A4R4YUY6"/>
<gene>
    <name evidence="3" type="ORF">E1263_33370</name>
</gene>
<sequence>MAAVRWWVVADLVVSMEVRFAIGALVVLDEVPRGAVSRLCREYGISRDTFYRYRAQLEAEGLQGLLPKSRRPHRSPNATPPEVVELLMAKHHELVADGWDGGAMSVRDWLRVGGVEGLPSVRTVHKILTAHGCVEATPAKRPHSSYRRFEAMSPNGMWQIDGTEWRLASGAKVVIVRVIDDHSRKILSTLAADGETGPSVWECMKTALDRHGKPVVVLSDNGAAFSIRRRWPGAYSEFEARLARIGVYHATCAPYHPQTCGKKERDWKPLKKWLDARPPAITMADLQRLLDGYDVIFNTQRPHQGIAGKTPDQRYFATPKAGPDPDQPPSPRTTLTRHTACAKGRINIYGGYRISLGREWAGAHLHVLHDNLHVVVFHGHDLVKRLTLDPDHKDVPSGLPRDRRPTKPLPST</sequence>
<reference evidence="3 4" key="1">
    <citation type="submission" date="2019-03" db="EMBL/GenBank/DDBJ databases">
        <title>Draft genome sequences of novel Actinobacteria.</title>
        <authorList>
            <person name="Sahin N."/>
            <person name="Ay H."/>
            <person name="Saygin H."/>
        </authorList>
    </citation>
    <scope>NUCLEOTIDE SEQUENCE [LARGE SCALE GENOMIC DNA]</scope>
    <source>
        <strain evidence="3 4">JCM 13523</strain>
    </source>
</reference>
<comment type="caution">
    <text evidence="3">The sequence shown here is derived from an EMBL/GenBank/DDBJ whole genome shotgun (WGS) entry which is preliminary data.</text>
</comment>
<feature type="region of interest" description="Disordered" evidence="1">
    <location>
        <begin position="303"/>
        <end position="336"/>
    </location>
</feature>
<proteinExistence type="predicted"/>
<evidence type="ECO:0000259" key="2">
    <source>
        <dbReference type="PROSITE" id="PS50994"/>
    </source>
</evidence>